<evidence type="ECO:0000313" key="2">
    <source>
        <dbReference type="Proteomes" id="UP000696280"/>
    </source>
</evidence>
<dbReference type="OrthoDB" id="1720422at2759"/>
<accession>A0A9N9PVJ3</accession>
<dbReference type="AlphaFoldDB" id="A0A9N9PVJ3"/>
<reference evidence="1" key="1">
    <citation type="submission" date="2021-07" db="EMBL/GenBank/DDBJ databases">
        <authorList>
            <person name="Durling M."/>
        </authorList>
    </citation>
    <scope>NUCLEOTIDE SEQUENCE</scope>
</reference>
<gene>
    <name evidence="1" type="ORF">HYFRA_00010743</name>
</gene>
<comment type="caution">
    <text evidence="1">The sequence shown here is derived from an EMBL/GenBank/DDBJ whole genome shotgun (WGS) entry which is preliminary data.</text>
</comment>
<sequence length="665" mass="76020">MFPQLPDEISLTILNQITATRDLKRLCEVSKGFYRALIDRLYENYVLRPLNENALDDLNWLPDPKAFRNLCKVKDFAVSSHFHNRTEQRCKHSPDGMVWNHPVLAGMEFEAAVREYTAHNTEDFDKIAHRLAEVIFSLPKDGLQSFRWEIGSCMPLNLMWCLTVTQPSLKHLSLILGDLCMVENWSPPSEFTHPGDFTSIEDCYRDCVFSQLEELSVANRNMDFEHLGKILGASRQTLTKIELDFIDEFPVYDFDDVDVEDFADEILHVDLNEPRSCRFPALKTLALTGLDMVRIAEATLHAYNLPRLASLKFRNCNGTRDCLGVLLDYDKPIDLTSLEVSSTDIRQDMNHLYYKMLSFLNTYDGLENLFLGFNACLKRVNGGGFPHFMGLVNKQGKNLKRFALHARYLDSGYGVPEGQGHDILDLCYTGSVYKSFFKLNNVPHPFSFSALECLGLSCEPHTLRGLVLPFTQKSTLKILHMRRSGQDRDLRGPITVRGLEILRERAGLSSPRSDTSSEPSFEPFIGPLPLNANDAITEELSDPLITPPQADPMYPFHATKRYEIIQLPGAIFDFLNWLFGPKGVKSVRVFAYGDFSYNGRFRAYNHIFCRTDASGYVEPEPQDEPELELNWRPIRASDHELWSLIERNKDFLGSCPTDPLVDERW</sequence>
<dbReference type="EMBL" id="CAJVRL010000078">
    <property type="protein sequence ID" value="CAG8957320.1"/>
    <property type="molecule type" value="Genomic_DNA"/>
</dbReference>
<keyword evidence="2" id="KW-1185">Reference proteome</keyword>
<evidence type="ECO:0000313" key="1">
    <source>
        <dbReference type="EMBL" id="CAG8957320.1"/>
    </source>
</evidence>
<protein>
    <recommendedName>
        <fullName evidence="3">F-box domain-containing protein</fullName>
    </recommendedName>
</protein>
<proteinExistence type="predicted"/>
<name>A0A9N9PVJ3_9HELO</name>
<evidence type="ECO:0008006" key="3">
    <source>
        <dbReference type="Google" id="ProtNLM"/>
    </source>
</evidence>
<dbReference type="Proteomes" id="UP000696280">
    <property type="component" value="Unassembled WGS sequence"/>
</dbReference>
<organism evidence="1 2">
    <name type="scientific">Hymenoscyphus fraxineus</name>
    <dbReference type="NCBI Taxonomy" id="746836"/>
    <lineage>
        <taxon>Eukaryota</taxon>
        <taxon>Fungi</taxon>
        <taxon>Dikarya</taxon>
        <taxon>Ascomycota</taxon>
        <taxon>Pezizomycotina</taxon>
        <taxon>Leotiomycetes</taxon>
        <taxon>Helotiales</taxon>
        <taxon>Helotiaceae</taxon>
        <taxon>Hymenoscyphus</taxon>
    </lineage>
</organism>